<feature type="binding site" evidence="7">
    <location>
        <position position="59"/>
    </location>
    <ligand>
        <name>S-adenosyl-L-methionine</name>
        <dbReference type="ChEBI" id="CHEBI:59789"/>
    </ligand>
</feature>
<sequence>MKRKGARLGQHFLTGAWAARALARAAGIRRSDAVLEIGPGEGALTRELLTISDHVVAIEKDSTLVNRLRSIFSAEIARGALTLIEGDVRDIEPEKLHLEQGNYIVAANIPYYLTGEIIRMFLSSETQPHTMALLVQKEVADRIVARDGKESILSLSIKAYGAPRIVAKVSRGNFSPPPSVDSAIITIGNISRDFFTGFNEEHFFRILKTGFSSKRKLLSGNLKRLAPTAAIAAAMHACELPERVRAEDIPLEKWKCLVMHVPEITSRVKA</sequence>
<dbReference type="Pfam" id="PF00398">
    <property type="entry name" value="RrnaAD"/>
    <property type="match status" value="1"/>
</dbReference>
<comment type="similarity">
    <text evidence="7">Belongs to the class I-like SAM-binding methyltransferase superfamily. rRNA adenine N(6)-methyltransferase family.</text>
</comment>
<keyword evidence="4 7" id="KW-0808">Transferase</keyword>
<dbReference type="NCBIfam" id="TIGR00755">
    <property type="entry name" value="ksgA"/>
    <property type="match status" value="1"/>
</dbReference>
<dbReference type="EMBL" id="MFKX01000008">
    <property type="protein sequence ID" value="OGG57962.1"/>
    <property type="molecule type" value="Genomic_DNA"/>
</dbReference>
<dbReference type="PANTHER" id="PTHR11727">
    <property type="entry name" value="DIMETHYLADENOSINE TRANSFERASE"/>
    <property type="match status" value="1"/>
</dbReference>
<feature type="binding site" evidence="7">
    <location>
        <position position="108"/>
    </location>
    <ligand>
        <name>S-adenosyl-L-methionine</name>
        <dbReference type="ChEBI" id="CHEBI:59789"/>
    </ligand>
</feature>
<dbReference type="PROSITE" id="PS01131">
    <property type="entry name" value="RRNA_A_DIMETH"/>
    <property type="match status" value="1"/>
</dbReference>
<keyword evidence="1" id="KW-0963">Cytoplasm</keyword>
<dbReference type="GO" id="GO:0005829">
    <property type="term" value="C:cytosol"/>
    <property type="evidence" value="ECO:0007669"/>
    <property type="project" value="TreeGrafter"/>
</dbReference>
<dbReference type="Gene3D" id="1.10.8.100">
    <property type="entry name" value="Ribosomal RNA adenine dimethylase-like, domain 2"/>
    <property type="match status" value="1"/>
</dbReference>
<accession>A0A1F6DAA7</accession>
<evidence type="ECO:0000256" key="5">
    <source>
        <dbReference type="ARBA" id="ARBA00022691"/>
    </source>
</evidence>
<dbReference type="InterPro" id="IPR029063">
    <property type="entry name" value="SAM-dependent_MTases_sf"/>
</dbReference>
<evidence type="ECO:0000256" key="2">
    <source>
        <dbReference type="ARBA" id="ARBA00022552"/>
    </source>
</evidence>
<dbReference type="InterPro" id="IPR020596">
    <property type="entry name" value="rRNA_Ade_Mease_Trfase_CS"/>
</dbReference>
<dbReference type="PROSITE" id="PS51689">
    <property type="entry name" value="SAM_RNA_A_N6_MT"/>
    <property type="match status" value="1"/>
</dbReference>
<proteinExistence type="inferred from homology"/>
<dbReference type="InterPro" id="IPR020598">
    <property type="entry name" value="rRNA_Ade_methylase_Trfase_N"/>
</dbReference>
<dbReference type="SUPFAM" id="SSF53335">
    <property type="entry name" value="S-adenosyl-L-methionine-dependent methyltransferases"/>
    <property type="match status" value="1"/>
</dbReference>
<organism evidence="9 10">
    <name type="scientific">Candidatus Kaiserbacteria bacterium RIFCSPHIGHO2_01_FULL_55_17</name>
    <dbReference type="NCBI Taxonomy" id="1798484"/>
    <lineage>
        <taxon>Bacteria</taxon>
        <taxon>Candidatus Kaiseribacteriota</taxon>
    </lineage>
</organism>
<gene>
    <name evidence="9" type="ORF">A2853_03490</name>
</gene>
<dbReference type="AlphaFoldDB" id="A0A1F6DAA7"/>
<evidence type="ECO:0000256" key="1">
    <source>
        <dbReference type="ARBA" id="ARBA00022490"/>
    </source>
</evidence>
<keyword evidence="3 7" id="KW-0489">Methyltransferase</keyword>
<dbReference type="Proteomes" id="UP000177958">
    <property type="component" value="Unassembled WGS sequence"/>
</dbReference>
<dbReference type="InterPro" id="IPR023165">
    <property type="entry name" value="rRNA_Ade_diMease-like_C"/>
</dbReference>
<evidence type="ECO:0000313" key="9">
    <source>
        <dbReference type="EMBL" id="OGG57962.1"/>
    </source>
</evidence>
<feature type="binding site" evidence="7">
    <location>
        <position position="11"/>
    </location>
    <ligand>
        <name>S-adenosyl-L-methionine</name>
        <dbReference type="ChEBI" id="CHEBI:59789"/>
    </ligand>
</feature>
<name>A0A1F6DAA7_9BACT</name>
<feature type="binding site" evidence="7">
    <location>
        <position position="13"/>
    </location>
    <ligand>
        <name>S-adenosyl-L-methionine</name>
        <dbReference type="ChEBI" id="CHEBI:59789"/>
    </ligand>
</feature>
<protein>
    <submittedName>
        <fullName evidence="9">Ribosomal RNA small subunit methyltransferase A</fullName>
    </submittedName>
</protein>
<dbReference type="InterPro" id="IPR011530">
    <property type="entry name" value="rRNA_adenine_dimethylase"/>
</dbReference>
<reference evidence="9 10" key="1">
    <citation type="journal article" date="2016" name="Nat. Commun.">
        <title>Thousands of microbial genomes shed light on interconnected biogeochemical processes in an aquifer system.</title>
        <authorList>
            <person name="Anantharaman K."/>
            <person name="Brown C.T."/>
            <person name="Hug L.A."/>
            <person name="Sharon I."/>
            <person name="Castelle C.J."/>
            <person name="Probst A.J."/>
            <person name="Thomas B.C."/>
            <person name="Singh A."/>
            <person name="Wilkins M.J."/>
            <person name="Karaoz U."/>
            <person name="Brodie E.L."/>
            <person name="Williams K.H."/>
            <person name="Hubbard S.S."/>
            <person name="Banfield J.F."/>
        </authorList>
    </citation>
    <scope>NUCLEOTIDE SEQUENCE [LARGE SCALE GENOMIC DNA]</scope>
</reference>
<dbReference type="SMART" id="SM00650">
    <property type="entry name" value="rADc"/>
    <property type="match status" value="1"/>
</dbReference>
<feature type="binding site" evidence="7">
    <location>
        <position position="38"/>
    </location>
    <ligand>
        <name>S-adenosyl-L-methionine</name>
        <dbReference type="ChEBI" id="CHEBI:59789"/>
    </ligand>
</feature>
<keyword evidence="6 7" id="KW-0694">RNA-binding</keyword>
<comment type="caution">
    <text evidence="9">The sequence shown here is derived from an EMBL/GenBank/DDBJ whole genome shotgun (WGS) entry which is preliminary data.</text>
</comment>
<dbReference type="PANTHER" id="PTHR11727:SF7">
    <property type="entry name" value="DIMETHYLADENOSINE TRANSFERASE-RELATED"/>
    <property type="match status" value="1"/>
</dbReference>
<keyword evidence="5 7" id="KW-0949">S-adenosyl-L-methionine</keyword>
<evidence type="ECO:0000256" key="6">
    <source>
        <dbReference type="ARBA" id="ARBA00022884"/>
    </source>
</evidence>
<evidence type="ECO:0000256" key="4">
    <source>
        <dbReference type="ARBA" id="ARBA00022679"/>
    </source>
</evidence>
<feature type="binding site" evidence="7">
    <location>
        <position position="87"/>
    </location>
    <ligand>
        <name>S-adenosyl-L-methionine</name>
        <dbReference type="ChEBI" id="CHEBI:59789"/>
    </ligand>
</feature>
<dbReference type="GO" id="GO:0000179">
    <property type="term" value="F:rRNA (adenine-N6,N6-)-dimethyltransferase activity"/>
    <property type="evidence" value="ECO:0007669"/>
    <property type="project" value="UniProtKB-UniRule"/>
</dbReference>
<dbReference type="InterPro" id="IPR001737">
    <property type="entry name" value="KsgA/Erm"/>
</dbReference>
<evidence type="ECO:0000313" key="10">
    <source>
        <dbReference type="Proteomes" id="UP000177958"/>
    </source>
</evidence>
<evidence type="ECO:0000259" key="8">
    <source>
        <dbReference type="SMART" id="SM00650"/>
    </source>
</evidence>
<feature type="domain" description="Ribosomal RNA adenine methylase transferase N-terminal" evidence="8">
    <location>
        <begin position="18"/>
        <end position="191"/>
    </location>
</feature>
<dbReference type="Gene3D" id="3.40.50.150">
    <property type="entry name" value="Vaccinia Virus protein VP39"/>
    <property type="match status" value="1"/>
</dbReference>
<keyword evidence="2" id="KW-0698">rRNA processing</keyword>
<dbReference type="CDD" id="cd02440">
    <property type="entry name" value="AdoMet_MTases"/>
    <property type="match status" value="1"/>
</dbReference>
<evidence type="ECO:0000256" key="3">
    <source>
        <dbReference type="ARBA" id="ARBA00022603"/>
    </source>
</evidence>
<evidence type="ECO:0000256" key="7">
    <source>
        <dbReference type="PROSITE-ProRule" id="PRU01026"/>
    </source>
</evidence>
<dbReference type="GO" id="GO:0003723">
    <property type="term" value="F:RNA binding"/>
    <property type="evidence" value="ECO:0007669"/>
    <property type="project" value="UniProtKB-UniRule"/>
</dbReference>